<protein>
    <submittedName>
        <fullName evidence="2">Uncharacterized protein</fullName>
    </submittedName>
</protein>
<evidence type="ECO:0000313" key="2">
    <source>
        <dbReference type="EMBL" id="CAL1408731.1"/>
    </source>
</evidence>
<evidence type="ECO:0000313" key="3">
    <source>
        <dbReference type="Proteomes" id="UP001497516"/>
    </source>
</evidence>
<keyword evidence="3" id="KW-1185">Reference proteome</keyword>
<reference evidence="2 3" key="1">
    <citation type="submission" date="2024-04" db="EMBL/GenBank/DDBJ databases">
        <authorList>
            <person name="Fracassetti M."/>
        </authorList>
    </citation>
    <scope>NUCLEOTIDE SEQUENCE [LARGE SCALE GENOMIC DNA]</scope>
</reference>
<organism evidence="2 3">
    <name type="scientific">Linum trigynum</name>
    <dbReference type="NCBI Taxonomy" id="586398"/>
    <lineage>
        <taxon>Eukaryota</taxon>
        <taxon>Viridiplantae</taxon>
        <taxon>Streptophyta</taxon>
        <taxon>Embryophyta</taxon>
        <taxon>Tracheophyta</taxon>
        <taxon>Spermatophyta</taxon>
        <taxon>Magnoliopsida</taxon>
        <taxon>eudicotyledons</taxon>
        <taxon>Gunneridae</taxon>
        <taxon>Pentapetalae</taxon>
        <taxon>rosids</taxon>
        <taxon>fabids</taxon>
        <taxon>Malpighiales</taxon>
        <taxon>Linaceae</taxon>
        <taxon>Linum</taxon>
    </lineage>
</organism>
<gene>
    <name evidence="2" type="ORF">LTRI10_LOCUS48301</name>
</gene>
<dbReference type="EMBL" id="OZ034821">
    <property type="protein sequence ID" value="CAL1408731.1"/>
    <property type="molecule type" value="Genomic_DNA"/>
</dbReference>
<feature type="transmembrane region" description="Helical" evidence="1">
    <location>
        <begin position="127"/>
        <end position="150"/>
    </location>
</feature>
<name>A0AAV2GDE0_9ROSI</name>
<dbReference type="PANTHER" id="PTHR34116:SF9">
    <property type="entry name" value="OS08G0346600 PROTEIN"/>
    <property type="match status" value="1"/>
</dbReference>
<feature type="transmembrane region" description="Helical" evidence="1">
    <location>
        <begin position="82"/>
        <end position="107"/>
    </location>
</feature>
<accession>A0AAV2GDE0</accession>
<dbReference type="PANTHER" id="PTHR34116">
    <property type="entry name" value="PLASMINOGEN ACTIVATOR INHIBITOR"/>
    <property type="match status" value="1"/>
</dbReference>
<proteinExistence type="predicted"/>
<sequence length="182" mass="20667">MLVLFVSLWAFTELLVIPSFRRHYLPKSLTIPQQICLCRLHVSLNLGLFQPRFLVALLYLVKISVKKRTPRGSRAVLSISATCLPALLLQLVFIFGASSGLFCLPPFFNQSYLLPRIVISPNNKISIAGFTPLVTIFVADFYTGVIDAAITEQCYKEKYREEHPEEVVPLMTIIKFMVLELF</sequence>
<dbReference type="AlphaFoldDB" id="A0AAV2GDE0"/>
<keyword evidence="1" id="KW-0812">Transmembrane</keyword>
<evidence type="ECO:0000256" key="1">
    <source>
        <dbReference type="SAM" id="Phobius"/>
    </source>
</evidence>
<keyword evidence="1" id="KW-1133">Transmembrane helix</keyword>
<dbReference type="Proteomes" id="UP001497516">
    <property type="component" value="Chromosome 8"/>
</dbReference>
<keyword evidence="1" id="KW-0472">Membrane</keyword>
<feature type="transmembrane region" description="Helical" evidence="1">
    <location>
        <begin position="40"/>
        <end position="61"/>
    </location>
</feature>